<evidence type="ECO:0000256" key="11">
    <source>
        <dbReference type="RuleBase" id="RU000437"/>
    </source>
</evidence>
<evidence type="ECO:0000256" key="9">
    <source>
        <dbReference type="PIRSR" id="PIRSR000114-2"/>
    </source>
</evidence>
<keyword evidence="6" id="KW-0594">Phospholipid biosynthesis</keyword>
<dbReference type="PIRSF" id="PIRSF000114">
    <property type="entry name" value="Glycerol-3-P_dh"/>
    <property type="match status" value="1"/>
</dbReference>
<dbReference type="GO" id="GO:0051287">
    <property type="term" value="F:NAD binding"/>
    <property type="evidence" value="ECO:0007669"/>
    <property type="project" value="InterPro"/>
</dbReference>
<feature type="binding site" evidence="10">
    <location>
        <position position="142"/>
    </location>
    <ligand>
        <name>NAD(+)</name>
        <dbReference type="ChEBI" id="CHEBI:57540"/>
    </ligand>
</feature>
<feature type="active site" description="Proton acceptor" evidence="8">
    <location>
        <position position="193"/>
    </location>
</feature>
<evidence type="ECO:0000256" key="6">
    <source>
        <dbReference type="ARBA" id="ARBA00023209"/>
    </source>
</evidence>
<feature type="binding site" evidence="9">
    <location>
        <position position="108"/>
    </location>
    <ligand>
        <name>substrate</name>
    </ligand>
</feature>
<dbReference type="SUPFAM" id="SSF48179">
    <property type="entry name" value="6-phosphogluconate dehydrogenase C-terminal domain-like"/>
    <property type="match status" value="1"/>
</dbReference>
<evidence type="ECO:0000256" key="4">
    <source>
        <dbReference type="ARBA" id="ARBA00023027"/>
    </source>
</evidence>
<dbReference type="Pfam" id="PF01210">
    <property type="entry name" value="NAD_Gly3P_dh_N"/>
    <property type="match status" value="1"/>
</dbReference>
<keyword evidence="3 11" id="KW-0560">Oxidoreductase</keyword>
<evidence type="ECO:0000256" key="7">
    <source>
        <dbReference type="ARBA" id="ARBA00023264"/>
    </source>
</evidence>
<evidence type="ECO:0000256" key="12">
    <source>
        <dbReference type="RuleBase" id="RU000439"/>
    </source>
</evidence>
<evidence type="ECO:0000313" key="15">
    <source>
        <dbReference type="EMBL" id="KKB26754.1"/>
    </source>
</evidence>
<name>A0A0F5H0E5_9BACT</name>
<dbReference type="GO" id="GO:0008654">
    <property type="term" value="P:phospholipid biosynthetic process"/>
    <property type="evidence" value="ECO:0007669"/>
    <property type="project" value="UniProtKB-KW"/>
</dbReference>
<dbReference type="Gene3D" id="3.40.50.720">
    <property type="entry name" value="NAD(P)-binding Rossmann-like Domain"/>
    <property type="match status" value="1"/>
</dbReference>
<accession>A0A0F5H0E5</accession>
<dbReference type="STRING" id="29561.MM26B8_04380"/>
<evidence type="ECO:0000259" key="14">
    <source>
        <dbReference type="Pfam" id="PF07479"/>
    </source>
</evidence>
<dbReference type="InterPro" id="IPR036291">
    <property type="entry name" value="NAD(P)-bd_dom_sf"/>
</dbReference>
<dbReference type="RefSeq" id="WP_046097089.1">
    <property type="nucleotide sequence ID" value="NZ_JZXN01000017.1"/>
</dbReference>
<reference evidence="15 16" key="1">
    <citation type="submission" date="2015-03" db="EMBL/GenBank/DDBJ databases">
        <title>Genome sequence of Mycoplasma meleagridis strain ATCC 25294.</title>
        <authorList>
            <person name="Yacoub E."/>
            <person name="Blanchard A."/>
            <person name="Sirand-Pugnet P."/>
            <person name="Mardassi B.B.A."/>
        </authorList>
    </citation>
    <scope>NUCLEOTIDE SEQUENCE [LARGE SCALE GENOMIC DNA]</scope>
    <source>
        <strain evidence="15 16">ATCC 25294</strain>
    </source>
</reference>
<comment type="catalytic activity">
    <reaction evidence="12">
        <text>sn-glycerol 3-phosphate + NADP(+) = dihydroxyacetone phosphate + NADPH + H(+)</text>
        <dbReference type="Rhea" id="RHEA:11096"/>
        <dbReference type="ChEBI" id="CHEBI:15378"/>
        <dbReference type="ChEBI" id="CHEBI:57597"/>
        <dbReference type="ChEBI" id="CHEBI:57642"/>
        <dbReference type="ChEBI" id="CHEBI:57783"/>
        <dbReference type="ChEBI" id="CHEBI:58349"/>
        <dbReference type="EC" id="1.1.1.94"/>
    </reaction>
</comment>
<dbReference type="Proteomes" id="UP000033750">
    <property type="component" value="Unassembled WGS sequence"/>
</dbReference>
<dbReference type="Gene3D" id="1.10.1040.10">
    <property type="entry name" value="N-(1-d-carboxylethyl)-l-norvaline Dehydrogenase, domain 2"/>
    <property type="match status" value="1"/>
</dbReference>
<feature type="domain" description="Glycerol-3-phosphate dehydrogenase NAD-dependent C-terminal" evidence="14">
    <location>
        <begin position="182"/>
        <end position="324"/>
    </location>
</feature>
<dbReference type="EC" id="1.1.1.94" evidence="12"/>
<evidence type="ECO:0000256" key="5">
    <source>
        <dbReference type="ARBA" id="ARBA00023098"/>
    </source>
</evidence>
<dbReference type="PANTHER" id="PTHR11728:SF1">
    <property type="entry name" value="GLYCEROL-3-PHOSPHATE DEHYDROGENASE [NAD(+)] 2, CHLOROPLASTIC"/>
    <property type="match status" value="1"/>
</dbReference>
<dbReference type="GO" id="GO:0005975">
    <property type="term" value="P:carbohydrate metabolic process"/>
    <property type="evidence" value="ECO:0007669"/>
    <property type="project" value="InterPro"/>
</dbReference>
<keyword evidence="7" id="KW-1208">Phospholipid metabolism</keyword>
<comment type="similarity">
    <text evidence="1 11">Belongs to the NAD-dependent glycerol-3-phosphate dehydrogenase family.</text>
</comment>
<dbReference type="InterPro" id="IPR006168">
    <property type="entry name" value="G3P_DH_NAD-dep"/>
</dbReference>
<dbReference type="GO" id="GO:0141153">
    <property type="term" value="F:glycerol-3-phosphate dehydrogenase (NADP+) activity"/>
    <property type="evidence" value="ECO:0007669"/>
    <property type="project" value="RHEA"/>
</dbReference>
<dbReference type="PANTHER" id="PTHR11728">
    <property type="entry name" value="GLYCEROL-3-PHOSPHATE DEHYDROGENASE"/>
    <property type="match status" value="1"/>
</dbReference>
<organism evidence="15 16">
    <name type="scientific">Mycoplasmopsis meleagridis ATCC 25294</name>
    <dbReference type="NCBI Taxonomy" id="1264554"/>
    <lineage>
        <taxon>Bacteria</taxon>
        <taxon>Bacillati</taxon>
        <taxon>Mycoplasmatota</taxon>
        <taxon>Mycoplasmoidales</taxon>
        <taxon>Metamycoplasmataceae</taxon>
        <taxon>Mycoplasmopsis</taxon>
    </lineage>
</organism>
<dbReference type="PATRIC" id="fig|1264554.4.peg.169"/>
<evidence type="ECO:0000259" key="13">
    <source>
        <dbReference type="Pfam" id="PF01210"/>
    </source>
</evidence>
<evidence type="ECO:0000256" key="10">
    <source>
        <dbReference type="PIRSR" id="PIRSR000114-3"/>
    </source>
</evidence>
<keyword evidence="2" id="KW-0444">Lipid biosynthesis</keyword>
<dbReference type="InterPro" id="IPR011128">
    <property type="entry name" value="G3P_DH_NAD-dep_N"/>
</dbReference>
<feature type="binding site" evidence="9">
    <location>
        <begin position="261"/>
        <end position="262"/>
    </location>
    <ligand>
        <name>substrate</name>
    </ligand>
</feature>
<keyword evidence="4 10" id="KW-0520">NAD</keyword>
<dbReference type="AlphaFoldDB" id="A0A0F5H0E5"/>
<evidence type="ECO:0000256" key="1">
    <source>
        <dbReference type="ARBA" id="ARBA00011009"/>
    </source>
</evidence>
<evidence type="ECO:0000256" key="8">
    <source>
        <dbReference type="PIRSR" id="PIRSR000114-1"/>
    </source>
</evidence>
<gene>
    <name evidence="15" type="primary">gpsA</name>
    <name evidence="15" type="ORF">MMELEA_01370</name>
</gene>
<evidence type="ECO:0000256" key="2">
    <source>
        <dbReference type="ARBA" id="ARBA00022516"/>
    </source>
</evidence>
<feature type="domain" description="Glycerol-3-phosphate dehydrogenase NAD-dependent N-terminal" evidence="13">
    <location>
        <begin position="3"/>
        <end position="159"/>
    </location>
</feature>
<dbReference type="GO" id="GO:0005829">
    <property type="term" value="C:cytosol"/>
    <property type="evidence" value="ECO:0007669"/>
    <property type="project" value="TreeGrafter"/>
</dbReference>
<proteinExistence type="inferred from homology"/>
<dbReference type="SUPFAM" id="SSF51735">
    <property type="entry name" value="NAD(P)-binding Rossmann-fold domains"/>
    <property type="match status" value="1"/>
</dbReference>
<evidence type="ECO:0000313" key="16">
    <source>
        <dbReference type="Proteomes" id="UP000033750"/>
    </source>
</evidence>
<dbReference type="PRINTS" id="PR00077">
    <property type="entry name" value="GPDHDRGNASE"/>
</dbReference>
<comment type="caution">
    <text evidence="15">The sequence shown here is derived from an EMBL/GenBank/DDBJ whole genome shotgun (WGS) entry which is preliminary data.</text>
</comment>
<dbReference type="InterPro" id="IPR008927">
    <property type="entry name" value="6-PGluconate_DH-like_C_sf"/>
</dbReference>
<evidence type="ECO:0000256" key="3">
    <source>
        <dbReference type="ARBA" id="ARBA00023002"/>
    </source>
</evidence>
<keyword evidence="5" id="KW-0443">Lipid metabolism</keyword>
<feature type="binding site" evidence="10">
    <location>
        <position position="261"/>
    </location>
    <ligand>
        <name>NAD(+)</name>
        <dbReference type="ChEBI" id="CHEBI:57540"/>
    </ligand>
</feature>
<dbReference type="GO" id="GO:0046168">
    <property type="term" value="P:glycerol-3-phosphate catabolic process"/>
    <property type="evidence" value="ECO:0007669"/>
    <property type="project" value="InterPro"/>
</dbReference>
<dbReference type="InterPro" id="IPR013328">
    <property type="entry name" value="6PGD_dom2"/>
</dbReference>
<keyword evidence="16" id="KW-1185">Reference proteome</keyword>
<dbReference type="InterPro" id="IPR006109">
    <property type="entry name" value="G3P_DH_NAD-dep_C"/>
</dbReference>
<dbReference type="EMBL" id="JZXN01000017">
    <property type="protein sequence ID" value="KKB26754.1"/>
    <property type="molecule type" value="Genomic_DNA"/>
</dbReference>
<sequence length="334" mass="37543">MAKIIFIGTGAFASALASVLSYNNHKIVMWGINDEEIIDINKGFNKKYFQEKEFNNTKNIRATNDLESALKNIDYLVLAVPSNAFEVVIPKINKVLKNRKINVLNVAKGIDSKTKKFYSDALKQYFGSNLNNLATLVGPSFAVEVFNSKLTMVNVVGEKKSYISKVASLFENEYFKAFISDDVYGAQLFASLKNVYAIGMGILRALTNDKNPEAALLTLALNEIRNIKKALYKDIKVVNPIDYSFAAIGDTFLTCTSEKSRNFTFGLKIKNLGIEKALESNKTTIEGYRNALIFKELLMKIDYNAPFLDSILEILFKNKEPNLLLDFIEKIKIT</sequence>
<protein>
    <recommendedName>
        <fullName evidence="12">Glycerol-3-phosphate dehydrogenase</fullName>
        <ecNumber evidence="12">1.1.1.94</ecNumber>
    </recommendedName>
</protein>
<dbReference type="Pfam" id="PF07479">
    <property type="entry name" value="NAD_Gly3P_dh_C"/>
    <property type="match status" value="1"/>
</dbReference>